<dbReference type="EMBL" id="CP040332">
    <property type="protein sequence ID" value="QCS44991.1"/>
    <property type="molecule type" value="Genomic_DNA"/>
</dbReference>
<dbReference type="Proteomes" id="UP000302218">
    <property type="component" value="Plasmid pNVE414"/>
</dbReference>
<protein>
    <submittedName>
        <fullName evidence="1">Uncharacterized protein</fullName>
    </submittedName>
</protein>
<evidence type="ECO:0000313" key="1">
    <source>
        <dbReference type="EMBL" id="QCS44991.1"/>
    </source>
</evidence>
<accession>A0A4P8WSG4</accession>
<keyword evidence="1" id="KW-0614">Plasmid</keyword>
<evidence type="ECO:0000313" key="2">
    <source>
        <dbReference type="Proteomes" id="UP000302218"/>
    </source>
</evidence>
<gene>
    <name evidence="1" type="ORF">FEJ81_22230</name>
</gene>
<organism evidence="1 2">
    <name type="scientific">Natrinema versiforme</name>
    <dbReference type="NCBI Taxonomy" id="88724"/>
    <lineage>
        <taxon>Archaea</taxon>
        <taxon>Methanobacteriati</taxon>
        <taxon>Methanobacteriota</taxon>
        <taxon>Stenosarchaea group</taxon>
        <taxon>Halobacteria</taxon>
        <taxon>Halobacteriales</taxon>
        <taxon>Natrialbaceae</taxon>
        <taxon>Natrinema</taxon>
    </lineage>
</organism>
<geneLocation type="plasmid" evidence="2">
    <name>pnve414</name>
</geneLocation>
<name>A0A4P8WSG4_9EURY</name>
<sequence length="59" mass="6844">MTDRDECRVPTCTRLARERYAGRFCSKRCDVRYEHLQADARDAAQGDVIRGSARTESHR</sequence>
<proteinExistence type="predicted"/>
<dbReference type="AlphaFoldDB" id="A0A4P8WSG4"/>
<dbReference type="KEGG" id="nvr:FEJ81_22230"/>
<reference evidence="2" key="1">
    <citation type="submission" date="2019-05" db="EMBL/GenBank/DDBJ databases">
        <title>Genome sequence and methylation pattern of the halophilic Archaeon Natrinema versiforme BOL5-4.</title>
        <authorList>
            <person name="DasSarma P."/>
            <person name="Anton B.P."/>
            <person name="DasSarma S.L."/>
            <person name="Martinez F.L."/>
            <person name="Guzman D."/>
            <person name="Roberts R.J."/>
            <person name="DasSarma S."/>
        </authorList>
    </citation>
    <scope>NUCLEOTIDE SEQUENCE [LARGE SCALE GENOMIC DNA]</scope>
    <source>
        <strain evidence="2">BOL5-4</strain>
        <plasmid evidence="2">pnve414</plasmid>
    </source>
</reference>